<dbReference type="InterPro" id="IPR002611">
    <property type="entry name" value="IstB_ATP-bd"/>
</dbReference>
<reference evidence="3" key="2">
    <citation type="journal article" date="2022" name="Nat. Biotechnol.">
        <title>Carbon-negative production of acetone and isopropanol by gas fermentation at industrial pilot scale.</title>
        <authorList>
            <person name="Liew F.E."/>
            <person name="Nogle R."/>
            <person name="Abdalla T."/>
            <person name="Rasor B.J."/>
            <person name="Canter C."/>
            <person name="Jensen R.O."/>
            <person name="Wang L."/>
            <person name="Strutz J."/>
            <person name="Chirania P."/>
            <person name="De Tissera S."/>
            <person name="Mueller A.P."/>
            <person name="Ruan Z."/>
            <person name="Gao A."/>
            <person name="Tran L."/>
            <person name="Engle N.L."/>
            <person name="Bromley J.C."/>
            <person name="Daniell J."/>
            <person name="Conrado R."/>
            <person name="Tschaplinski T.J."/>
            <person name="Giannone R.J."/>
            <person name="Hettich R.L."/>
            <person name="Karim A.S."/>
            <person name="Simpson S.D."/>
            <person name="Brown S.D."/>
            <person name="Leang C."/>
            <person name="Jewett M.C."/>
            <person name="Kopke M."/>
        </authorList>
    </citation>
    <scope>NUCLEOTIDE SEQUENCE</scope>
    <source>
        <strain evidence="3">DJ015</strain>
    </source>
</reference>
<organism evidence="3 4">
    <name type="scientific">Clostridium beijerinckii</name>
    <name type="common">Clostridium MP</name>
    <dbReference type="NCBI Taxonomy" id="1520"/>
    <lineage>
        <taxon>Bacteria</taxon>
        <taxon>Bacillati</taxon>
        <taxon>Bacillota</taxon>
        <taxon>Clostridia</taxon>
        <taxon>Eubacteriales</taxon>
        <taxon>Clostridiaceae</taxon>
        <taxon>Clostridium</taxon>
    </lineage>
</organism>
<evidence type="ECO:0000313" key="4">
    <source>
        <dbReference type="Proteomes" id="UP001194098"/>
    </source>
</evidence>
<dbReference type="PANTHER" id="PTHR30050">
    <property type="entry name" value="CHROMOSOMAL REPLICATION INITIATOR PROTEIN DNAA"/>
    <property type="match status" value="1"/>
</dbReference>
<dbReference type="GO" id="GO:0005524">
    <property type="term" value="F:ATP binding"/>
    <property type="evidence" value="ECO:0007669"/>
    <property type="project" value="UniProtKB-KW"/>
</dbReference>
<keyword evidence="1" id="KW-0175">Coiled coil</keyword>
<keyword evidence="3" id="KW-0547">Nucleotide-binding</keyword>
<dbReference type="SUPFAM" id="SSF52540">
    <property type="entry name" value="P-loop containing nucleoside triphosphate hydrolases"/>
    <property type="match status" value="1"/>
</dbReference>
<protein>
    <submittedName>
        <fullName evidence="3">ATP-binding protein</fullName>
    </submittedName>
</protein>
<evidence type="ECO:0000313" key="3">
    <source>
        <dbReference type="EMBL" id="MBC2476912.1"/>
    </source>
</evidence>
<dbReference type="GO" id="GO:0006260">
    <property type="term" value="P:DNA replication"/>
    <property type="evidence" value="ECO:0007669"/>
    <property type="project" value="TreeGrafter"/>
</dbReference>
<dbReference type="Gene3D" id="3.40.50.300">
    <property type="entry name" value="P-loop containing nucleotide triphosphate hydrolases"/>
    <property type="match status" value="1"/>
</dbReference>
<dbReference type="EMBL" id="JABAGV010000067">
    <property type="protein sequence ID" value="MBC2476912.1"/>
    <property type="molecule type" value="Genomic_DNA"/>
</dbReference>
<keyword evidence="3" id="KW-0067">ATP-binding</keyword>
<accession>A0AAW3WE50</accession>
<dbReference type="NCBIfam" id="NF005992">
    <property type="entry name" value="PRK08116.1"/>
    <property type="match status" value="1"/>
</dbReference>
<dbReference type="Pfam" id="PF01695">
    <property type="entry name" value="IstB_IS21"/>
    <property type="match status" value="1"/>
</dbReference>
<evidence type="ECO:0000256" key="1">
    <source>
        <dbReference type="SAM" id="Coils"/>
    </source>
</evidence>
<feature type="domain" description="IstB-like ATP-binding" evidence="2">
    <location>
        <begin position="51"/>
        <end position="229"/>
    </location>
</feature>
<gene>
    <name evidence="3" type="ORF">HGI39_19820</name>
</gene>
<proteinExistence type="predicted"/>
<evidence type="ECO:0000259" key="2">
    <source>
        <dbReference type="Pfam" id="PF01695"/>
    </source>
</evidence>
<comment type="caution">
    <text evidence="3">The sequence shown here is derived from an EMBL/GenBank/DDBJ whole genome shotgun (WGS) entry which is preliminary data.</text>
</comment>
<reference evidence="3" key="1">
    <citation type="submission" date="2020-04" db="EMBL/GenBank/DDBJ databases">
        <authorList>
            <person name="Brown S."/>
        </authorList>
    </citation>
    <scope>NUCLEOTIDE SEQUENCE</scope>
    <source>
        <strain evidence="3">DJ015</strain>
    </source>
</reference>
<feature type="coiled-coil region" evidence="1">
    <location>
        <begin position="32"/>
        <end position="75"/>
    </location>
</feature>
<dbReference type="Proteomes" id="UP001194098">
    <property type="component" value="Unassembled WGS sequence"/>
</dbReference>
<dbReference type="InterPro" id="IPR027417">
    <property type="entry name" value="P-loop_NTPase"/>
</dbReference>
<dbReference type="AlphaFoldDB" id="A0AAW3WE50"/>
<sequence>MKNQQENHIEKVCSECGGVQQYNIIQLGKTKIEVIIKRCKCLEDKAKVLEDKRRIEEEKRMKRENEDHVQHLKKKCMIDIKFKNSTFLNWNKSKNSKKVMDICKNYFKNFNANYQENIGMFLTGGVGIGKTYAVSSLANELMDNGVGVICTSINSLLRRFKDAYSNGVSESIVLNDILSAKLLILDDLGTEQNTEWFNTIFYEIIDTRYRTNKPLIITSNLSIEQIENRYHERINSRIFEMCIPIDCGHGDIREIESEKKLKKLALELQEQN</sequence>
<dbReference type="CDD" id="cd00009">
    <property type="entry name" value="AAA"/>
    <property type="match status" value="1"/>
</dbReference>
<dbReference type="RefSeq" id="WP_171779744.1">
    <property type="nucleotide sequence ID" value="NZ_JABAGV010000067.1"/>
</dbReference>
<dbReference type="PANTHER" id="PTHR30050:SF4">
    <property type="entry name" value="ATP-BINDING PROTEIN RV3427C IN INSERTION SEQUENCE-RELATED"/>
    <property type="match status" value="1"/>
</dbReference>
<name>A0AAW3WE50_CLOBE</name>